<dbReference type="PANTHER" id="PTHR36917:SF1">
    <property type="entry name" value="INNER MEMBRANE-SPANNING PROTEIN YCIB"/>
    <property type="match status" value="1"/>
</dbReference>
<reference evidence="6 7" key="1">
    <citation type="submission" date="2017-02" db="EMBL/GenBank/DDBJ databases">
        <authorList>
            <person name="Peterson S.W."/>
        </authorList>
    </citation>
    <scope>NUCLEOTIDE SEQUENCE [LARGE SCALE GENOMIC DNA]</scope>
    <source>
        <strain evidence="6 7">CECT 9027</strain>
    </source>
</reference>
<dbReference type="Pfam" id="PF04279">
    <property type="entry name" value="IspA"/>
    <property type="match status" value="1"/>
</dbReference>
<keyword evidence="5" id="KW-0997">Cell inner membrane</keyword>
<evidence type="ECO:0000313" key="6">
    <source>
        <dbReference type="EMBL" id="SJL82947.1"/>
    </source>
</evidence>
<protein>
    <recommendedName>
        <fullName evidence="5">Inner membrane-spanning protein YciB</fullName>
    </recommendedName>
</protein>
<proteinExistence type="inferred from homology"/>
<feature type="transmembrane region" description="Helical" evidence="5">
    <location>
        <begin position="150"/>
        <end position="169"/>
    </location>
</feature>
<dbReference type="RefSeq" id="WP_077312698.1">
    <property type="nucleotide sequence ID" value="NZ_AP024887.1"/>
</dbReference>
<dbReference type="EMBL" id="FUFT01000002">
    <property type="protein sequence ID" value="SJL82947.1"/>
    <property type="molecule type" value="Genomic_DNA"/>
</dbReference>
<evidence type="ECO:0000256" key="1">
    <source>
        <dbReference type="ARBA" id="ARBA00022475"/>
    </source>
</evidence>
<evidence type="ECO:0000313" key="7">
    <source>
        <dbReference type="Proteomes" id="UP000189475"/>
    </source>
</evidence>
<comment type="function">
    <text evidence="5">Plays a role in cell envelope biogenesis, maintenance of cell envelope integrity and membrane homeostasis.</text>
</comment>
<dbReference type="NCBIfam" id="NF001325">
    <property type="entry name" value="PRK00259.1-3"/>
    <property type="match status" value="1"/>
</dbReference>
<dbReference type="Proteomes" id="UP000189475">
    <property type="component" value="Unassembled WGS sequence"/>
</dbReference>
<gene>
    <name evidence="5 6" type="primary">yciB</name>
    <name evidence="6" type="ORF">VPAL9027_00889</name>
</gene>
<evidence type="ECO:0000256" key="3">
    <source>
        <dbReference type="ARBA" id="ARBA00022989"/>
    </source>
</evidence>
<evidence type="ECO:0000256" key="5">
    <source>
        <dbReference type="HAMAP-Rule" id="MF_00189"/>
    </source>
</evidence>
<evidence type="ECO:0000256" key="4">
    <source>
        <dbReference type="ARBA" id="ARBA00023136"/>
    </source>
</evidence>
<keyword evidence="7" id="KW-1185">Reference proteome</keyword>
<name>A0A1R4B220_9VIBR</name>
<feature type="transmembrane region" description="Helical" evidence="5">
    <location>
        <begin position="120"/>
        <end position="138"/>
    </location>
</feature>
<evidence type="ECO:0000256" key="2">
    <source>
        <dbReference type="ARBA" id="ARBA00022692"/>
    </source>
</evidence>
<comment type="similarity">
    <text evidence="5">Belongs to the YciB family.</text>
</comment>
<dbReference type="OrthoDB" id="9788219at2"/>
<dbReference type="HAMAP" id="MF_00189">
    <property type="entry name" value="YciB"/>
    <property type="match status" value="1"/>
</dbReference>
<feature type="transmembrane region" description="Helical" evidence="5">
    <location>
        <begin position="80"/>
        <end position="100"/>
    </location>
</feature>
<dbReference type="NCBIfam" id="TIGR00997">
    <property type="entry name" value="ispZ"/>
    <property type="match status" value="1"/>
</dbReference>
<feature type="transmembrane region" description="Helical" evidence="5">
    <location>
        <begin position="22"/>
        <end position="44"/>
    </location>
</feature>
<keyword evidence="4 5" id="KW-0472">Membrane</keyword>
<keyword evidence="1 5" id="KW-1003">Cell membrane</keyword>
<keyword evidence="2 5" id="KW-0812">Transmembrane</keyword>
<dbReference type="GO" id="GO:0005886">
    <property type="term" value="C:plasma membrane"/>
    <property type="evidence" value="ECO:0007669"/>
    <property type="project" value="UniProtKB-SubCell"/>
</dbReference>
<dbReference type="STRING" id="1918946.VPAL9027_00889"/>
<accession>A0A1R4B220</accession>
<dbReference type="AlphaFoldDB" id="A0A1R4B220"/>
<feature type="transmembrane region" description="Helical" evidence="5">
    <location>
        <begin position="51"/>
        <end position="68"/>
    </location>
</feature>
<dbReference type="PANTHER" id="PTHR36917">
    <property type="entry name" value="INTRACELLULAR SEPTATION PROTEIN A-RELATED"/>
    <property type="match status" value="1"/>
</dbReference>
<sequence length="179" mass="20373">MKQLLDFIPLIVFFALYKYADIYTATGALIAATALQIVVTYVIYKKCEKMQLITFALVTVFGGMTIAFHNPDFIKWKVSLINWIFALGLMVSHLMGKSLIKGMLGKELTLPDSIWTRVTWAWVGFFTLSGIVNIILAYRVSLDVWVNFKVFGLFIATLVFTVLTVLYMYKHLPKKDPEA</sequence>
<organism evidence="6 7">
    <name type="scientific">Vibrio palustris</name>
    <dbReference type="NCBI Taxonomy" id="1918946"/>
    <lineage>
        <taxon>Bacteria</taxon>
        <taxon>Pseudomonadati</taxon>
        <taxon>Pseudomonadota</taxon>
        <taxon>Gammaproteobacteria</taxon>
        <taxon>Vibrionales</taxon>
        <taxon>Vibrionaceae</taxon>
        <taxon>Vibrio</taxon>
    </lineage>
</organism>
<comment type="subcellular location">
    <subcellularLocation>
        <location evidence="5">Cell inner membrane</location>
        <topology evidence="5">Multi-pass membrane protein</topology>
    </subcellularLocation>
</comment>
<dbReference type="InterPro" id="IPR006008">
    <property type="entry name" value="YciB"/>
</dbReference>
<dbReference type="NCBIfam" id="NF001324">
    <property type="entry name" value="PRK00259.1-2"/>
    <property type="match status" value="1"/>
</dbReference>
<keyword evidence="3 5" id="KW-1133">Transmembrane helix</keyword>